<evidence type="ECO:0000259" key="7">
    <source>
        <dbReference type="Pfam" id="PF03711"/>
    </source>
</evidence>
<evidence type="ECO:0000256" key="4">
    <source>
        <dbReference type="ARBA" id="ARBA00023239"/>
    </source>
</evidence>
<dbReference type="Proteomes" id="UP000051451">
    <property type="component" value="Unassembled WGS sequence"/>
</dbReference>
<evidence type="ECO:0000256" key="3">
    <source>
        <dbReference type="ARBA" id="ARBA00022898"/>
    </source>
</evidence>
<dbReference type="InterPro" id="IPR000310">
    <property type="entry name" value="Orn/Lys/Arg_deCO2ase_major_dom"/>
</dbReference>
<dbReference type="SUPFAM" id="SSF55904">
    <property type="entry name" value="Ornithine decarboxylase C-terminal domain"/>
    <property type="match status" value="1"/>
</dbReference>
<comment type="caution">
    <text evidence="8">The sequence shown here is derived from an EMBL/GenBank/DDBJ whole genome shotgun (WGS) entry which is preliminary data.</text>
</comment>
<dbReference type="Gene3D" id="3.40.640.10">
    <property type="entry name" value="Type I PLP-dependent aspartate aminotransferase-like (Major domain)"/>
    <property type="match status" value="1"/>
</dbReference>
<evidence type="ECO:0000313" key="8">
    <source>
        <dbReference type="EMBL" id="KRM05688.1"/>
    </source>
</evidence>
<dbReference type="RefSeq" id="WP_057872127.1">
    <property type="nucleotide sequence ID" value="NZ_AZGB01000018.1"/>
</dbReference>
<dbReference type="Gene3D" id="3.90.100.10">
    <property type="entry name" value="Orn/Lys/Arg decarboxylase, C-terminal domain"/>
    <property type="match status" value="1"/>
</dbReference>
<dbReference type="GO" id="GO:0006520">
    <property type="term" value="P:amino acid metabolic process"/>
    <property type="evidence" value="ECO:0007669"/>
    <property type="project" value="InterPro"/>
</dbReference>
<dbReference type="GeneID" id="98319400"/>
<dbReference type="Pfam" id="PF03711">
    <property type="entry name" value="OKR_DC_1_C"/>
    <property type="match status" value="1"/>
</dbReference>
<keyword evidence="3 5" id="KW-0663">Pyridoxal phosphate</keyword>
<dbReference type="InterPro" id="IPR015424">
    <property type="entry name" value="PyrdxlP-dep_Trfase"/>
</dbReference>
<feature type="modified residue" description="N6-(pyridoxal phosphate)lysine" evidence="5">
    <location>
        <position position="338"/>
    </location>
</feature>
<comment type="similarity">
    <text evidence="1">Belongs to the Orn/Lys/Arg decarboxylase class-I family.</text>
</comment>
<dbReference type="PIRSF" id="PIRSF009393">
    <property type="entry name" value="Orn_decarb"/>
    <property type="match status" value="1"/>
</dbReference>
<reference evidence="8 9" key="1">
    <citation type="journal article" date="2015" name="Genome Announc.">
        <title>Expanding the biotechnology potential of lactobacilli through comparative genomics of 213 strains and associated genera.</title>
        <authorList>
            <person name="Sun Z."/>
            <person name="Harris H.M."/>
            <person name="McCann A."/>
            <person name="Guo C."/>
            <person name="Argimon S."/>
            <person name="Zhang W."/>
            <person name="Yang X."/>
            <person name="Jeffery I.B."/>
            <person name="Cooney J.C."/>
            <person name="Kagawa T.F."/>
            <person name="Liu W."/>
            <person name="Song Y."/>
            <person name="Salvetti E."/>
            <person name="Wrobel A."/>
            <person name="Rasinkangas P."/>
            <person name="Parkhill J."/>
            <person name="Rea M.C."/>
            <person name="O'Sullivan O."/>
            <person name="Ritari J."/>
            <person name="Douillard F.P."/>
            <person name="Paul Ross R."/>
            <person name="Yang R."/>
            <person name="Briner A.E."/>
            <person name="Felis G.E."/>
            <person name="de Vos W.M."/>
            <person name="Barrangou R."/>
            <person name="Klaenhammer T.R."/>
            <person name="Caufield P.W."/>
            <person name="Cui Y."/>
            <person name="Zhang H."/>
            <person name="O'Toole P.W."/>
        </authorList>
    </citation>
    <scope>NUCLEOTIDE SEQUENCE [LARGE SCALE GENOMIC DNA]</scope>
    <source>
        <strain evidence="8 9">DSM 18630</strain>
    </source>
</reference>
<dbReference type="SUPFAM" id="SSF53383">
    <property type="entry name" value="PLP-dependent transferases"/>
    <property type="match status" value="1"/>
</dbReference>
<dbReference type="InterPro" id="IPR036633">
    <property type="entry name" value="Prn/Lys/Arg_de-COase_C_sf"/>
</dbReference>
<dbReference type="InterPro" id="IPR015421">
    <property type="entry name" value="PyrdxlP-dep_Trfase_major"/>
</dbReference>
<dbReference type="OrthoDB" id="9815233at2"/>
<name>A0A0R1VJ07_9LACO</name>
<feature type="domain" description="Orn/Lys/Arg decarboxylases family 1 pyridoxal-P attachment site" evidence="6">
    <location>
        <begin position="93"/>
        <end position="532"/>
    </location>
</feature>
<dbReference type="InterPro" id="IPR011193">
    <property type="entry name" value="Orn/lys/arg_de-COase"/>
</dbReference>
<evidence type="ECO:0000256" key="1">
    <source>
        <dbReference type="ARBA" id="ARBA00010671"/>
    </source>
</evidence>
<dbReference type="STRING" id="1423750.FC89_GL001394"/>
<keyword evidence="9" id="KW-1185">Reference proteome</keyword>
<keyword evidence="4" id="KW-0456">Lyase</keyword>
<evidence type="ECO:0000313" key="9">
    <source>
        <dbReference type="Proteomes" id="UP000051451"/>
    </source>
</evidence>
<dbReference type="EMBL" id="AZGB01000018">
    <property type="protein sequence ID" value="KRM05688.1"/>
    <property type="molecule type" value="Genomic_DNA"/>
</dbReference>
<evidence type="ECO:0000256" key="5">
    <source>
        <dbReference type="PIRSR" id="PIRSR009393-1"/>
    </source>
</evidence>
<gene>
    <name evidence="8" type="ORF">FC89_GL001394</name>
</gene>
<dbReference type="GO" id="GO:0005829">
    <property type="term" value="C:cytosol"/>
    <property type="evidence" value="ECO:0007669"/>
    <property type="project" value="TreeGrafter"/>
</dbReference>
<protein>
    <submittedName>
        <fullName evidence="8">Ornithine decarboxylase</fullName>
    </submittedName>
</protein>
<dbReference type="Pfam" id="PF01276">
    <property type="entry name" value="OKR_DC_1"/>
    <property type="match status" value="1"/>
</dbReference>
<evidence type="ECO:0000256" key="2">
    <source>
        <dbReference type="ARBA" id="ARBA00022793"/>
    </source>
</evidence>
<dbReference type="Gene3D" id="3.90.1150.10">
    <property type="entry name" value="Aspartate Aminotransferase, domain 1"/>
    <property type="match status" value="1"/>
</dbReference>
<accession>A0A0R1VJ07</accession>
<evidence type="ECO:0000259" key="6">
    <source>
        <dbReference type="Pfam" id="PF01276"/>
    </source>
</evidence>
<organism evidence="8 9">
    <name type="scientific">Liquorilactobacillus ghanensis DSM 18630</name>
    <dbReference type="NCBI Taxonomy" id="1423750"/>
    <lineage>
        <taxon>Bacteria</taxon>
        <taxon>Bacillati</taxon>
        <taxon>Bacillota</taxon>
        <taxon>Bacilli</taxon>
        <taxon>Lactobacillales</taxon>
        <taxon>Lactobacillaceae</taxon>
        <taxon>Liquorilactobacillus</taxon>
    </lineage>
</organism>
<dbReference type="PANTHER" id="PTHR45229">
    <property type="entry name" value="CONSTITUTIVE ORNITHINE DECARBOXYLASE"/>
    <property type="match status" value="1"/>
</dbReference>
<dbReference type="PATRIC" id="fig|1423750.3.peg.1429"/>
<dbReference type="InterPro" id="IPR015422">
    <property type="entry name" value="PyrdxlP-dep_Trfase_small"/>
</dbReference>
<dbReference type="PANTHER" id="PTHR45229:SF3">
    <property type="entry name" value="BIODEGRADATIVE ARGININE DECARBOXYLASE"/>
    <property type="match status" value="1"/>
</dbReference>
<dbReference type="GO" id="GO:0016831">
    <property type="term" value="F:carboxy-lyase activity"/>
    <property type="evidence" value="ECO:0007669"/>
    <property type="project" value="UniProtKB-KW"/>
</dbReference>
<feature type="domain" description="Orn/Lys/Arg decarboxylase C-terminal" evidence="7">
    <location>
        <begin position="559"/>
        <end position="688"/>
    </location>
</feature>
<dbReference type="GO" id="GO:0030170">
    <property type="term" value="F:pyridoxal phosphate binding"/>
    <property type="evidence" value="ECO:0007669"/>
    <property type="project" value="TreeGrafter"/>
</dbReference>
<sequence length="707" mass="79873">MKYLKIAAEKKLWPLLPSEWEKVTLESQPAAAELAAIVAAAGDLQQLQQIERFKRQAQLPLPIIKINRDQSPEQARSLIRQQADQYVKQMVPAFLSDLVDFADQRPISFTTPGHHNGKFYAKHPAGVVFDRFFGKNLLFADTSDTVAQLGDTMTHDGAPLTAEQQAARAYHADKVYFCTNGTTSANSICVSALLNPGDVVLFDRNNHKSLYNSALLMNGAVPVYLPADRNALGLIGETDPAAFSEKNLRQEVAKKSPLKAKAKRPFRVAILQLETYDGVFYQADWILKKIGHLCDYILFDCAWGGYEQFSSLLADLSPLNRDYRPQDPGILVTQSIHKQQAGMGQVSQILKKDSHLRGQKRYVDHKHFNHAYLKYVTSSYSYPLYASLTVNAAMAASSANRQWWQQLLVRGIKWRKELLKRSRLFHPWVPAQVDGRPWEEIPTSELASQISYWKLDPVDRWHGFQSVTASQVRLDPFKLTITTPGIDYQHAVYQKQGIPGAVVAEFLMENGIIRGKDDLNSLLFLLTPGDDEPQFQQLLEKLLVFEQLYFKNADVTKALPQLYQANQARYRGYGLQQLCQEMHEYYRAHQTFKLQQQLFQAAAFEPNYVMSPQAAEQQFKRNHGRLCLLSQAAGKIALEGALPYPPGVFVVAPGERWQPAAQQYFEVLLGAAAKFPGFEPEIQGVYYQLNDPAAAKVYVLDESESRN</sequence>
<proteinExistence type="inferred from homology"/>
<dbReference type="AlphaFoldDB" id="A0A0R1VJ07"/>
<dbReference type="InterPro" id="IPR008286">
    <property type="entry name" value="Prn/Lys/Arg_de-COase_C"/>
</dbReference>
<dbReference type="NCBIfam" id="TIGR04318">
    <property type="entry name" value="lacto_ODC_hypo"/>
    <property type="match status" value="1"/>
</dbReference>
<keyword evidence="2" id="KW-0210">Decarboxylase</keyword>
<dbReference type="InterPro" id="IPR027605">
    <property type="entry name" value="Lacto_ODC_put"/>
</dbReference>